<dbReference type="EMBL" id="MTPW01000001">
    <property type="protein sequence ID" value="PQJ33008.1"/>
    <property type="molecule type" value="Genomic_DNA"/>
</dbReference>
<dbReference type="Proteomes" id="UP000239747">
    <property type="component" value="Unassembled WGS sequence"/>
</dbReference>
<organism evidence="1 2">
    <name type="scientific">Nonlabens arenilitoris</name>
    <dbReference type="NCBI Taxonomy" id="1217969"/>
    <lineage>
        <taxon>Bacteria</taxon>
        <taxon>Pseudomonadati</taxon>
        <taxon>Bacteroidota</taxon>
        <taxon>Flavobacteriia</taxon>
        <taxon>Flavobacteriales</taxon>
        <taxon>Flavobacteriaceae</taxon>
        <taxon>Nonlabens</taxon>
    </lineage>
</organism>
<keyword evidence="2" id="KW-1185">Reference proteome</keyword>
<name>A0A2S7UDJ3_9FLAO</name>
<evidence type="ECO:0000313" key="1">
    <source>
        <dbReference type="EMBL" id="PQJ33008.1"/>
    </source>
</evidence>
<protein>
    <submittedName>
        <fullName evidence="1">Uncharacterized protein</fullName>
    </submittedName>
</protein>
<proteinExistence type="predicted"/>
<reference evidence="1 2" key="1">
    <citation type="submission" date="2017-01" db="EMBL/GenBank/DDBJ databases">
        <title>Trade-off between light-utilization and light-protection in marine flavobacteria.</title>
        <authorList>
            <person name="Kumagai Y."/>
            <person name="Yoshizawa S."/>
            <person name="Kogure K."/>
            <person name="Iwasaki W."/>
        </authorList>
    </citation>
    <scope>NUCLEOTIDE SEQUENCE [LARGE SCALE GENOMIC DNA]</scope>
    <source>
        <strain evidence="1 2">KCTC 32109</strain>
    </source>
</reference>
<dbReference type="AlphaFoldDB" id="A0A2S7UDJ3"/>
<accession>A0A2S7UDJ3</accession>
<evidence type="ECO:0000313" key="2">
    <source>
        <dbReference type="Proteomes" id="UP000239747"/>
    </source>
</evidence>
<gene>
    <name evidence="1" type="ORF">BST92_14225</name>
</gene>
<sequence>MAKITELMNEQKIQELLDSLYKLKYDWNSGGTTYKSEVIRQEGRQNVENIIRAFLFDNRDEKQGVLEAKVFMYEQIISKSSFAPMLDKEALAKKDAEPVQTFVKLPIK</sequence>
<comment type="caution">
    <text evidence="1">The sequence shown here is derived from an EMBL/GenBank/DDBJ whole genome shotgun (WGS) entry which is preliminary data.</text>
</comment>